<gene>
    <name evidence="2" type="ORF">I79_002143</name>
</gene>
<dbReference type="InParanoid" id="G3GWL6"/>
<name>G3GWL6_CRIGR</name>
<keyword evidence="1" id="KW-0732">Signal</keyword>
<evidence type="ECO:0000313" key="2">
    <source>
        <dbReference type="EMBL" id="EGV96326.1"/>
    </source>
</evidence>
<proteinExistence type="predicted"/>
<dbReference type="Proteomes" id="UP000001075">
    <property type="component" value="Unassembled WGS sequence"/>
</dbReference>
<sequence>MQAMCLASLMRQSVMLLSWGQKVYCSSILHLSLSVSSQCDTCGLSIHTVL</sequence>
<dbReference type="EMBL" id="JH000052">
    <property type="protein sequence ID" value="EGV96326.1"/>
    <property type="molecule type" value="Genomic_DNA"/>
</dbReference>
<evidence type="ECO:0000313" key="3">
    <source>
        <dbReference type="Proteomes" id="UP000001075"/>
    </source>
</evidence>
<dbReference type="AlphaFoldDB" id="G3GWL6"/>
<reference evidence="3" key="1">
    <citation type="journal article" date="2011" name="Nat. Biotechnol.">
        <title>The genomic sequence of the Chinese hamster ovary (CHO)-K1 cell line.</title>
        <authorList>
            <person name="Xu X."/>
            <person name="Nagarajan H."/>
            <person name="Lewis N.E."/>
            <person name="Pan S."/>
            <person name="Cai Z."/>
            <person name="Liu X."/>
            <person name="Chen W."/>
            <person name="Xie M."/>
            <person name="Wang W."/>
            <person name="Hammond S."/>
            <person name="Andersen M.R."/>
            <person name="Neff N."/>
            <person name="Passarelli B."/>
            <person name="Koh W."/>
            <person name="Fan H.C."/>
            <person name="Wang J."/>
            <person name="Gui Y."/>
            <person name="Lee K.H."/>
            <person name="Betenbaugh M.J."/>
            <person name="Quake S.R."/>
            <person name="Famili I."/>
            <person name="Palsson B.O."/>
            <person name="Wang J."/>
        </authorList>
    </citation>
    <scope>NUCLEOTIDE SEQUENCE [LARGE SCALE GENOMIC DNA]</scope>
    <source>
        <strain evidence="3">CHO K1 cell line</strain>
    </source>
</reference>
<evidence type="ECO:0000256" key="1">
    <source>
        <dbReference type="SAM" id="SignalP"/>
    </source>
</evidence>
<protein>
    <submittedName>
        <fullName evidence="2">Uncharacterized protein</fullName>
    </submittedName>
</protein>
<feature type="signal peptide" evidence="1">
    <location>
        <begin position="1"/>
        <end position="25"/>
    </location>
</feature>
<feature type="chain" id="PRO_5003443813" evidence="1">
    <location>
        <begin position="26"/>
        <end position="50"/>
    </location>
</feature>
<organism evidence="2 3">
    <name type="scientific">Cricetulus griseus</name>
    <name type="common">Chinese hamster</name>
    <name type="synonym">Cricetulus barabensis griseus</name>
    <dbReference type="NCBI Taxonomy" id="10029"/>
    <lineage>
        <taxon>Eukaryota</taxon>
        <taxon>Metazoa</taxon>
        <taxon>Chordata</taxon>
        <taxon>Craniata</taxon>
        <taxon>Vertebrata</taxon>
        <taxon>Euteleostomi</taxon>
        <taxon>Mammalia</taxon>
        <taxon>Eutheria</taxon>
        <taxon>Euarchontoglires</taxon>
        <taxon>Glires</taxon>
        <taxon>Rodentia</taxon>
        <taxon>Myomorpha</taxon>
        <taxon>Muroidea</taxon>
        <taxon>Cricetidae</taxon>
        <taxon>Cricetinae</taxon>
        <taxon>Cricetulus</taxon>
    </lineage>
</organism>
<accession>G3GWL6</accession>